<keyword evidence="1" id="KW-1133">Transmembrane helix</keyword>
<keyword evidence="3" id="KW-1185">Reference proteome</keyword>
<keyword evidence="1" id="KW-0812">Transmembrane</keyword>
<sequence length="165" mass="18829">MLIGGLIVAFIFVIFFTSSLLNSLVETTETYEGLRNKSSAESTARAFARLPVGIKQVALAVNSQIAPAVPIWRNWSGDISKINNYGGFNLRGYYTPWRFMEGVGAIFNIFMWSFIIAGFRRKNIRSRIFQHKEVIYLFFVALLLLLLATSDINVRRIFCVYPILF</sequence>
<accession>A0ABS9SK37</accession>
<evidence type="ECO:0000313" key="3">
    <source>
        <dbReference type="Proteomes" id="UP001202248"/>
    </source>
</evidence>
<protein>
    <submittedName>
        <fullName evidence="2">Uncharacterized protein</fullName>
    </submittedName>
</protein>
<reference evidence="2 3" key="1">
    <citation type="submission" date="2022-02" db="EMBL/GenBank/DDBJ databases">
        <authorList>
            <person name="Min J."/>
        </authorList>
    </citation>
    <scope>NUCLEOTIDE SEQUENCE [LARGE SCALE GENOMIC DNA]</scope>
    <source>
        <strain evidence="2 3">GR10-1</strain>
    </source>
</reference>
<comment type="caution">
    <text evidence="2">The sequence shown here is derived from an EMBL/GenBank/DDBJ whole genome shotgun (WGS) entry which is preliminary data.</text>
</comment>
<feature type="transmembrane region" description="Helical" evidence="1">
    <location>
        <begin position="134"/>
        <end position="152"/>
    </location>
</feature>
<proteinExistence type="predicted"/>
<evidence type="ECO:0000256" key="1">
    <source>
        <dbReference type="SAM" id="Phobius"/>
    </source>
</evidence>
<dbReference type="EMBL" id="JAKWBL010000002">
    <property type="protein sequence ID" value="MCH5598728.1"/>
    <property type="molecule type" value="Genomic_DNA"/>
</dbReference>
<keyword evidence="1" id="KW-0472">Membrane</keyword>
<gene>
    <name evidence="2" type="ORF">MKP09_12820</name>
</gene>
<organism evidence="2 3">
    <name type="scientific">Niabella ginsengisoli</name>
    <dbReference type="NCBI Taxonomy" id="522298"/>
    <lineage>
        <taxon>Bacteria</taxon>
        <taxon>Pseudomonadati</taxon>
        <taxon>Bacteroidota</taxon>
        <taxon>Chitinophagia</taxon>
        <taxon>Chitinophagales</taxon>
        <taxon>Chitinophagaceae</taxon>
        <taxon>Niabella</taxon>
    </lineage>
</organism>
<evidence type="ECO:0000313" key="2">
    <source>
        <dbReference type="EMBL" id="MCH5598728.1"/>
    </source>
</evidence>
<feature type="transmembrane region" description="Helical" evidence="1">
    <location>
        <begin position="99"/>
        <end position="119"/>
    </location>
</feature>
<name>A0ABS9SK37_9BACT</name>
<dbReference type="Proteomes" id="UP001202248">
    <property type="component" value="Unassembled WGS sequence"/>
</dbReference>
<dbReference type="RefSeq" id="WP_240830403.1">
    <property type="nucleotide sequence ID" value="NZ_JAKWBL010000002.1"/>
</dbReference>